<dbReference type="PROSITE" id="PS51257">
    <property type="entry name" value="PROKAR_LIPOPROTEIN"/>
    <property type="match status" value="1"/>
</dbReference>
<evidence type="ECO:0000313" key="2">
    <source>
        <dbReference type="Proteomes" id="UP000013111"/>
    </source>
</evidence>
<reference evidence="1 2" key="1">
    <citation type="submission" date="2012-11" db="EMBL/GenBank/DDBJ databases">
        <authorList>
            <person name="Linke B."/>
        </authorList>
    </citation>
    <scope>NUCLEOTIDE SEQUENCE [LARGE SCALE GENOMIC DNA]</scope>
    <source>
        <strain evidence="2">CFBP 1232</strain>
    </source>
</reference>
<organism evidence="1 2">
    <name type="scientific">Erwinia amylovora NBRC 12687 = CFBP 1232</name>
    <dbReference type="NCBI Taxonomy" id="1219359"/>
    <lineage>
        <taxon>Bacteria</taxon>
        <taxon>Pseudomonadati</taxon>
        <taxon>Pseudomonadota</taxon>
        <taxon>Gammaproteobacteria</taxon>
        <taxon>Enterobacterales</taxon>
        <taxon>Erwiniaceae</taxon>
        <taxon>Erwinia</taxon>
    </lineage>
</organism>
<dbReference type="AlphaFoldDB" id="A0A830ZY49"/>
<evidence type="ECO:0000313" key="1">
    <source>
        <dbReference type="EMBL" id="CCO95075.1"/>
    </source>
</evidence>
<gene>
    <name evidence="1" type="ORF">BN437_3169</name>
</gene>
<protein>
    <submittedName>
        <fullName evidence="1">Uncharacterized protein</fullName>
    </submittedName>
</protein>
<comment type="caution">
    <text evidence="1">The sequence shown here is derived from an EMBL/GenBank/DDBJ whole genome shotgun (WGS) entry which is preliminary data.</text>
</comment>
<sequence>MSLPAARMFNDVGNLNSGAVVALAQACQQD</sequence>
<name>A0A830ZY49_ERWAM</name>
<accession>A0A830ZY49</accession>
<dbReference type="Proteomes" id="UP000013111">
    <property type="component" value="Unassembled WGS sequence"/>
</dbReference>
<dbReference type="EMBL" id="CAPB01000038">
    <property type="protein sequence ID" value="CCO95075.1"/>
    <property type="molecule type" value="Genomic_DNA"/>
</dbReference>
<proteinExistence type="predicted"/>
<reference evidence="1 2" key="2">
    <citation type="submission" date="2013-04" db="EMBL/GenBank/DDBJ databases">
        <title>Comparative genomics of 12 strains of Erwinia amylovora identifies a pan-genome with a large conserved core and provides insights into host specificity.</title>
        <authorList>
            <person name="Mann R.A."/>
            <person name="Smits T.H.M."/>
            <person name="Buehlmann A."/>
            <person name="Blom J."/>
            <person name="Goesmann A."/>
            <person name="Frey J.E."/>
            <person name="Plummer K.M."/>
            <person name="Beer S.V."/>
            <person name="Luck J."/>
            <person name="Duffy B."/>
            <person name="Rodoni B."/>
        </authorList>
    </citation>
    <scope>NUCLEOTIDE SEQUENCE [LARGE SCALE GENOMIC DNA]</scope>
    <source>
        <strain evidence="2">CFBP 1232</strain>
    </source>
</reference>